<gene>
    <name evidence="3" type="ORF">SAMN06264849_1127</name>
</gene>
<dbReference type="CDD" id="cd00118">
    <property type="entry name" value="LysM"/>
    <property type="match status" value="1"/>
</dbReference>
<name>A0A521F0P2_9BACL</name>
<evidence type="ECO:0000313" key="4">
    <source>
        <dbReference type="Proteomes" id="UP000315636"/>
    </source>
</evidence>
<dbReference type="PROSITE" id="PS51782">
    <property type="entry name" value="LYSM"/>
    <property type="match status" value="1"/>
</dbReference>
<keyword evidence="4" id="KW-1185">Reference proteome</keyword>
<keyword evidence="1" id="KW-0732">Signal</keyword>
<dbReference type="InterPro" id="IPR036779">
    <property type="entry name" value="LysM_dom_sf"/>
</dbReference>
<dbReference type="Proteomes" id="UP000315636">
    <property type="component" value="Unassembled WGS sequence"/>
</dbReference>
<dbReference type="CDD" id="cd05379">
    <property type="entry name" value="CAP_bacterial"/>
    <property type="match status" value="1"/>
</dbReference>
<dbReference type="SUPFAM" id="SSF55797">
    <property type="entry name" value="PR-1-like"/>
    <property type="match status" value="1"/>
</dbReference>
<dbReference type="SUPFAM" id="SSF54106">
    <property type="entry name" value="LysM domain"/>
    <property type="match status" value="1"/>
</dbReference>
<feature type="signal peptide" evidence="1">
    <location>
        <begin position="1"/>
        <end position="24"/>
    </location>
</feature>
<sequence>MKTRITIVFLTVALFLGLVSPAYAYPLNYTVRSGDTLYQIARYHGVSLTDMIHTNPQISNPDIIYKGQSVYVPDRFASQVNIRVTWERSKRGLAPLKMDRELSRVAFHKAIDMANRGYFSHHSPTYGSPFTMMRNYGIQFTQAGENIAKGQRTPKDVMSGWMNSAGHRKNILNPAFNTIGIGYYKGHWVQMFIRK</sequence>
<dbReference type="Pfam" id="PF01476">
    <property type="entry name" value="LysM"/>
    <property type="match status" value="1"/>
</dbReference>
<dbReference type="OrthoDB" id="9783944at2"/>
<feature type="chain" id="PRO_5021931098" evidence="1">
    <location>
        <begin position="25"/>
        <end position="195"/>
    </location>
</feature>
<dbReference type="Gene3D" id="3.40.33.10">
    <property type="entry name" value="CAP"/>
    <property type="match status" value="1"/>
</dbReference>
<organism evidence="3 4">
    <name type="scientific">Melghirimyces algeriensis</name>
    <dbReference type="NCBI Taxonomy" id="910412"/>
    <lineage>
        <taxon>Bacteria</taxon>
        <taxon>Bacillati</taxon>
        <taxon>Bacillota</taxon>
        <taxon>Bacilli</taxon>
        <taxon>Bacillales</taxon>
        <taxon>Thermoactinomycetaceae</taxon>
        <taxon>Melghirimyces</taxon>
    </lineage>
</organism>
<dbReference type="InterPro" id="IPR035940">
    <property type="entry name" value="CAP_sf"/>
</dbReference>
<dbReference type="AlphaFoldDB" id="A0A521F0P2"/>
<dbReference type="InterPro" id="IPR018392">
    <property type="entry name" value="LysM"/>
</dbReference>
<reference evidence="3 4" key="1">
    <citation type="submission" date="2017-05" db="EMBL/GenBank/DDBJ databases">
        <authorList>
            <person name="Varghese N."/>
            <person name="Submissions S."/>
        </authorList>
    </citation>
    <scope>NUCLEOTIDE SEQUENCE [LARGE SCALE GENOMIC DNA]</scope>
    <source>
        <strain evidence="3 4">DSM 45474</strain>
    </source>
</reference>
<proteinExistence type="predicted"/>
<dbReference type="SMART" id="SM00257">
    <property type="entry name" value="LysM"/>
    <property type="match status" value="1"/>
</dbReference>
<dbReference type="EMBL" id="FXTI01000012">
    <property type="protein sequence ID" value="SMO89745.1"/>
    <property type="molecule type" value="Genomic_DNA"/>
</dbReference>
<dbReference type="RefSeq" id="WP_142506500.1">
    <property type="nucleotide sequence ID" value="NZ_FXTI01000012.1"/>
</dbReference>
<accession>A0A521F0P2</accession>
<evidence type="ECO:0000259" key="2">
    <source>
        <dbReference type="PROSITE" id="PS51782"/>
    </source>
</evidence>
<dbReference type="PANTHER" id="PTHR31157:SF1">
    <property type="entry name" value="SCP DOMAIN-CONTAINING PROTEIN"/>
    <property type="match status" value="1"/>
</dbReference>
<dbReference type="InterPro" id="IPR014044">
    <property type="entry name" value="CAP_dom"/>
</dbReference>
<evidence type="ECO:0000256" key="1">
    <source>
        <dbReference type="SAM" id="SignalP"/>
    </source>
</evidence>
<dbReference type="PANTHER" id="PTHR31157">
    <property type="entry name" value="SCP DOMAIN-CONTAINING PROTEIN"/>
    <property type="match status" value="1"/>
</dbReference>
<evidence type="ECO:0000313" key="3">
    <source>
        <dbReference type="EMBL" id="SMO89745.1"/>
    </source>
</evidence>
<protein>
    <submittedName>
        <fullName evidence="3">Uncharacterized protein, YkwD family</fullName>
    </submittedName>
</protein>
<feature type="domain" description="LysM" evidence="2">
    <location>
        <begin position="27"/>
        <end position="72"/>
    </location>
</feature>
<dbReference type="Gene3D" id="3.10.350.10">
    <property type="entry name" value="LysM domain"/>
    <property type="match status" value="1"/>
</dbReference>
<dbReference type="Pfam" id="PF00188">
    <property type="entry name" value="CAP"/>
    <property type="match status" value="1"/>
</dbReference>